<dbReference type="InterPro" id="IPR029058">
    <property type="entry name" value="AB_hydrolase_fold"/>
</dbReference>
<dbReference type="Pfam" id="PF00561">
    <property type="entry name" value="Abhydrolase_1"/>
    <property type="match status" value="1"/>
</dbReference>
<dbReference type="Proteomes" id="UP000075391">
    <property type="component" value="Unassembled WGS sequence"/>
</dbReference>
<evidence type="ECO:0000313" key="3">
    <source>
        <dbReference type="Proteomes" id="UP000075391"/>
    </source>
</evidence>
<dbReference type="GO" id="GO:0016787">
    <property type="term" value="F:hydrolase activity"/>
    <property type="evidence" value="ECO:0007669"/>
    <property type="project" value="UniProtKB-KW"/>
</dbReference>
<proteinExistence type="predicted"/>
<dbReference type="InterPro" id="IPR000073">
    <property type="entry name" value="AB_hydrolase_1"/>
</dbReference>
<dbReference type="PRINTS" id="PR00111">
    <property type="entry name" value="ABHYDROLASE"/>
</dbReference>
<name>A0A150WVD4_BDEBC</name>
<reference evidence="2 3" key="1">
    <citation type="submission" date="2016-03" db="EMBL/GenBank/DDBJ databases">
        <authorList>
            <person name="Ploux O."/>
        </authorList>
    </citation>
    <scope>NUCLEOTIDE SEQUENCE [LARGE SCALE GENOMIC DNA]</scope>
    <source>
        <strain evidence="2 3">BER2</strain>
    </source>
</reference>
<gene>
    <name evidence="2" type="ORF">AZI85_14405</name>
</gene>
<comment type="caution">
    <text evidence="2">The sequence shown here is derived from an EMBL/GenBank/DDBJ whole genome shotgun (WGS) entry which is preliminary data.</text>
</comment>
<feature type="domain" description="AB hydrolase-1" evidence="1">
    <location>
        <begin position="32"/>
        <end position="143"/>
    </location>
</feature>
<evidence type="ECO:0000259" key="1">
    <source>
        <dbReference type="Pfam" id="PF00561"/>
    </source>
</evidence>
<dbReference type="PANTHER" id="PTHR43798">
    <property type="entry name" value="MONOACYLGLYCEROL LIPASE"/>
    <property type="match status" value="1"/>
</dbReference>
<dbReference type="GO" id="GO:0016020">
    <property type="term" value="C:membrane"/>
    <property type="evidence" value="ECO:0007669"/>
    <property type="project" value="TreeGrafter"/>
</dbReference>
<dbReference type="RefSeq" id="WP_063242805.1">
    <property type="nucleotide sequence ID" value="NZ_LUKF01000002.1"/>
</dbReference>
<dbReference type="InterPro" id="IPR050266">
    <property type="entry name" value="AB_hydrolase_sf"/>
</dbReference>
<dbReference type="Gene3D" id="3.40.50.1820">
    <property type="entry name" value="alpha/beta hydrolase"/>
    <property type="match status" value="1"/>
</dbReference>
<evidence type="ECO:0000313" key="2">
    <source>
        <dbReference type="EMBL" id="KYG70326.1"/>
    </source>
</evidence>
<sequence length="258" mass="28986">MALIQVTEQFVHIPKGKFFVKTWSSAESKGAPIVLLHDSLGCVELWKDFPQRLCETTGRDVIAYDRLGFGKSTARVERPSIRFINEEAEFYFPFIAKELNLTEFVLFGHSVGGAMAVAIAGQFPQATQAVITESAQAFVEQRTIDGITQAKKDFSDPKAFSKLARYHGEKTQWVLDAWTGVWLSSEFLSWNLQTDLQKIKCPVLAIHGENDEYGSAKFPETICQYAGGSSHLFLLENTGHVPHRENPERILKIVSEFL</sequence>
<dbReference type="EMBL" id="LUKF01000002">
    <property type="protein sequence ID" value="KYG70326.1"/>
    <property type="molecule type" value="Genomic_DNA"/>
</dbReference>
<keyword evidence="2" id="KW-0378">Hydrolase</keyword>
<protein>
    <submittedName>
        <fullName evidence="2">Alpha/beta hydrolase</fullName>
    </submittedName>
</protein>
<dbReference type="PANTHER" id="PTHR43798:SF33">
    <property type="entry name" value="HYDROLASE, PUTATIVE (AFU_ORTHOLOGUE AFUA_2G14860)-RELATED"/>
    <property type="match status" value="1"/>
</dbReference>
<accession>A0A150WVD4</accession>
<dbReference type="AlphaFoldDB" id="A0A150WVD4"/>
<dbReference type="SUPFAM" id="SSF53474">
    <property type="entry name" value="alpha/beta-Hydrolases"/>
    <property type="match status" value="1"/>
</dbReference>
<organism evidence="2 3">
    <name type="scientific">Bdellovibrio bacteriovorus</name>
    <dbReference type="NCBI Taxonomy" id="959"/>
    <lineage>
        <taxon>Bacteria</taxon>
        <taxon>Pseudomonadati</taxon>
        <taxon>Bdellovibrionota</taxon>
        <taxon>Bdellovibrionia</taxon>
        <taxon>Bdellovibrionales</taxon>
        <taxon>Pseudobdellovibrionaceae</taxon>
        <taxon>Bdellovibrio</taxon>
    </lineage>
</organism>